<dbReference type="Pfam" id="PF00994">
    <property type="entry name" value="MoCF_biosynth"/>
    <property type="match status" value="1"/>
</dbReference>
<dbReference type="InterPro" id="IPR001453">
    <property type="entry name" value="MoaB/Mog_dom"/>
</dbReference>
<dbReference type="InterPro" id="IPR012245">
    <property type="entry name" value="MoaB"/>
</dbReference>
<dbReference type="NCBIfam" id="TIGR00177">
    <property type="entry name" value="molyb_syn"/>
    <property type="match status" value="1"/>
</dbReference>
<dbReference type="GO" id="GO:0006777">
    <property type="term" value="P:Mo-molybdopterin cofactor biosynthetic process"/>
    <property type="evidence" value="ECO:0007669"/>
    <property type="project" value="InterPro"/>
</dbReference>
<gene>
    <name evidence="2" type="ORF">DSO08_02190</name>
</gene>
<comment type="caution">
    <text evidence="2">The sequence shown here is derived from an EMBL/GenBank/DDBJ whole genome shotgun (WGS) entry which is preliminary data.</text>
</comment>
<dbReference type="InterPro" id="IPR036425">
    <property type="entry name" value="MoaB/Mog-like_dom_sf"/>
</dbReference>
<dbReference type="PANTHER" id="PTHR43232">
    <property type="entry name" value="MOLYBDENUM COFACTOR BIOSYNTHESIS PROTEIN B"/>
    <property type="match status" value="1"/>
</dbReference>
<evidence type="ECO:0000259" key="1">
    <source>
        <dbReference type="SMART" id="SM00852"/>
    </source>
</evidence>
<feature type="domain" description="MoaB/Mog" evidence="1">
    <location>
        <begin position="16"/>
        <end position="167"/>
    </location>
</feature>
<sequence length="184" mass="19700">MDFSHHSDLPRNLRFLILITSDTIAAKISKGERFTDKSGDLAVEAISGAKHTVVDRIYVPNDISAIRGRVRDAALNGVADVILISGGTGPGPRDLTIEAVRPLFEKELPGFGELFRRISYEEVGTSAIASRATAGILSGVLIFALPGSPDAVRLALDKIIIPESPHLVKMIRGHTHPWGSAATD</sequence>
<reference evidence="2 3" key="1">
    <citation type="journal article" date="2019" name="Nat. Microbiol.">
        <title>Expanding anaerobic alkane metabolism in the domain of Archaea.</title>
        <authorList>
            <person name="Wang Y."/>
            <person name="Wegener G."/>
            <person name="Hou J."/>
            <person name="Wang F."/>
            <person name="Xiao X."/>
        </authorList>
    </citation>
    <scope>NUCLEOTIDE SEQUENCE [LARGE SCALE GENOMIC DNA]</scope>
    <source>
        <strain evidence="2">WYZ-LMO10</strain>
    </source>
</reference>
<dbReference type="PIRSF" id="PIRSF006443">
    <property type="entry name" value="MoaB"/>
    <property type="match status" value="1"/>
</dbReference>
<dbReference type="AlphaFoldDB" id="A0A523BER1"/>
<protein>
    <submittedName>
        <fullName evidence="2">Molybdenum cofactor biosynthesis protein</fullName>
    </submittedName>
</protein>
<dbReference type="GO" id="GO:0005829">
    <property type="term" value="C:cytosol"/>
    <property type="evidence" value="ECO:0007669"/>
    <property type="project" value="TreeGrafter"/>
</dbReference>
<dbReference type="SUPFAM" id="SSF53218">
    <property type="entry name" value="Molybdenum cofactor biosynthesis proteins"/>
    <property type="match status" value="1"/>
</dbReference>
<dbReference type="PANTHER" id="PTHR43232:SF2">
    <property type="entry name" value="MOLYBDENUM COFACTOR BIOSYNTHESIS PROTEIN B"/>
    <property type="match status" value="1"/>
</dbReference>
<dbReference type="Proteomes" id="UP000315399">
    <property type="component" value="Unassembled WGS sequence"/>
</dbReference>
<dbReference type="SMART" id="SM00852">
    <property type="entry name" value="MoCF_biosynth"/>
    <property type="match status" value="1"/>
</dbReference>
<dbReference type="EMBL" id="QNVH01000013">
    <property type="protein sequence ID" value="TDA39433.1"/>
    <property type="molecule type" value="Genomic_DNA"/>
</dbReference>
<dbReference type="CDD" id="cd00886">
    <property type="entry name" value="MogA_MoaB"/>
    <property type="match status" value="1"/>
</dbReference>
<proteinExistence type="predicted"/>
<dbReference type="Gene3D" id="3.40.980.10">
    <property type="entry name" value="MoaB/Mog-like domain"/>
    <property type="match status" value="1"/>
</dbReference>
<name>A0A523BER1_9CREN</name>
<accession>A0A523BER1</accession>
<evidence type="ECO:0000313" key="2">
    <source>
        <dbReference type="EMBL" id="TDA39433.1"/>
    </source>
</evidence>
<evidence type="ECO:0000313" key="3">
    <source>
        <dbReference type="Proteomes" id="UP000315399"/>
    </source>
</evidence>
<organism evidence="2 3">
    <name type="scientific">Thermoproteota archaeon</name>
    <dbReference type="NCBI Taxonomy" id="2056631"/>
    <lineage>
        <taxon>Archaea</taxon>
        <taxon>Thermoproteota</taxon>
    </lineage>
</organism>